<dbReference type="OrthoDB" id="427491at2759"/>
<keyword evidence="2" id="KW-0472">Membrane</keyword>
<feature type="transmembrane region" description="Helical" evidence="2">
    <location>
        <begin position="953"/>
        <end position="971"/>
    </location>
</feature>
<dbReference type="NCBIfam" id="TIGR02167">
    <property type="entry name" value="Liste_lipo_26"/>
    <property type="match status" value="5"/>
</dbReference>
<sequence length="1322" mass="148073">MSRDMPVASGGQEIRASLHMWSWVLPLGCWQVLGRRSFLERSQLREAVVTWERDVSARTELTNEFGSISGWDISAISSMSGVFAGLENFNEDLTAWQTAQVTDMSFLFAGASSFNRSLSSWSTSKVTTMRAMFYNATAYNQPLRSWVTAAVIDMSYMFYGAPRFNQPLDTWNTERVTDMSYMFCGASEFDQPLYMWTTSAVQNMSGMFEDAWAFNNAYDDTRPLRGLGYKALSNRSTQKAGGWDTSSVRDMSSMFKGARSFNQPIGRWVTSAVTSMRSMFSGATAFNHLLLHWDVSRVTDMSFMFEGASSFKQPLFLWNTSAVQNMTSMFQDAKFFNHVLGSWNVSAVRDMRGVFRRALSYNQPLDLWDTGKVMDMTGMFEGALAFNQQIGNWDTSRVTSMGSMFLDAATFNQAIGSWCVSAVVDLSRMFSRAASFNRRLPWDTRAVKNFSFMFEEAWTFDQPVDSWNTAAAVDMRSMFSFADRFNHPLSAWNTSSVTDMSFMFAGAPAFDQPLSAWDTAAVRNMSGMFFHAWSFNQPLDSWNTASVTDMSRMFAGAADFNQPIGSWDTSSVTNTSAVLDMTDIFSKAFSFDQSLGPWHVAQAVGAFAVLSDGGFGSCRRLGMLKSWKLDVGYKRLPDIGCPGTPIPDDDITGDIDTESARSRSVPGTELRSRSVPGTELPTVTAREGQVALPEAALRSHAFAGYTPTLTPTLVLLGLVLVLDPRLLERARLEIQTSEMEEVAASNAVAGCGDGAPCPSAGLACLQKMCVPMVQGFLELGRAEWSADEQSFAGQVGFRACANLCRDSEQCTGFLLRSDDGCTLLSGQMPTDIREGDLAAYWKQTCSTLSCPATCCECADDHMVQDWMTAPVLTCVPCPAGHQPLKNRSGCRRCPVGYVAPRGSSQCKPCFANFVPSQTQEFCVACPKTMYAFPEDVVCRSCKFPYVFLNGGCIWWHWPVIVAGLLVLLGLLRKTASSMKKRRWRKLRERLGKVESIMRGLEWELWDEQPDTVARYVTILEALDVSAAEVFEKIANIRAAQSLRSGVSLRYLLSSDFARLASDRTGERNPTFNRMKETFWLQGDPIGQSIICPRDGRLGCALVDWLPRADRREQTHYLSWTWMYSLEKLRSALEMFASSCIESHQVFFYMCFFVNNQFRIVRDRSVSGSQDLEHTFRQNLTRTGHVVAVLDTWHEPIYLTRIWTVYEQFVACTLQVPVTFVMPEASMASLQLKILQGEVGLKEVTDSVCNVNSAMAEAWDSRDEAKVKATIQDTVGFEYVNRHVRKAMLQWIGTVVREQFQNLVDQAQERSRHQLGDRSPFTV</sequence>
<dbReference type="Proteomes" id="UP000186817">
    <property type="component" value="Unassembled WGS sequence"/>
</dbReference>
<dbReference type="SUPFAM" id="SSF57184">
    <property type="entry name" value="Growth factor receptor domain"/>
    <property type="match status" value="1"/>
</dbReference>
<organism evidence="4 5">
    <name type="scientific">Symbiodinium microadriaticum</name>
    <name type="common">Dinoflagellate</name>
    <name type="synonym">Zooxanthella microadriatica</name>
    <dbReference type="NCBI Taxonomy" id="2951"/>
    <lineage>
        <taxon>Eukaryota</taxon>
        <taxon>Sar</taxon>
        <taxon>Alveolata</taxon>
        <taxon>Dinophyceae</taxon>
        <taxon>Suessiales</taxon>
        <taxon>Symbiodiniaceae</taxon>
        <taxon>Symbiodinium</taxon>
    </lineage>
</organism>
<evidence type="ECO:0000313" key="5">
    <source>
        <dbReference type="Proteomes" id="UP000186817"/>
    </source>
</evidence>
<reference evidence="4 5" key="1">
    <citation type="submission" date="2016-02" db="EMBL/GenBank/DDBJ databases">
        <title>Genome analysis of coral dinoflagellate symbionts highlights evolutionary adaptations to a symbiotic lifestyle.</title>
        <authorList>
            <person name="Aranda M."/>
            <person name="Li Y."/>
            <person name="Liew Y.J."/>
            <person name="Baumgarten S."/>
            <person name="Simakov O."/>
            <person name="Wilson M."/>
            <person name="Piel J."/>
            <person name="Ashoor H."/>
            <person name="Bougouffa S."/>
            <person name="Bajic V.B."/>
            <person name="Ryu T."/>
            <person name="Ravasi T."/>
            <person name="Bayer T."/>
            <person name="Micklem G."/>
            <person name="Kim H."/>
            <person name="Bhak J."/>
            <person name="Lajeunesse T.C."/>
            <person name="Voolstra C.R."/>
        </authorList>
    </citation>
    <scope>NUCLEOTIDE SEQUENCE [LARGE SCALE GENOMIC DNA]</scope>
    <source>
        <strain evidence="4 5">CCMP2467</strain>
    </source>
</reference>
<evidence type="ECO:0000313" key="4">
    <source>
        <dbReference type="EMBL" id="OLP97874.1"/>
    </source>
</evidence>
<dbReference type="InterPro" id="IPR011889">
    <property type="entry name" value="Liste_lipo_26"/>
</dbReference>
<dbReference type="Pfam" id="PF03382">
    <property type="entry name" value="DUF285"/>
    <property type="match status" value="3"/>
</dbReference>
<keyword evidence="5" id="KW-1185">Reference proteome</keyword>
<keyword evidence="2" id="KW-1133">Transmembrane helix</keyword>
<proteinExistence type="predicted"/>
<accession>A0A1Q9DRV2</accession>
<dbReference type="EMBL" id="LSRX01000417">
    <property type="protein sequence ID" value="OLP97874.1"/>
    <property type="molecule type" value="Genomic_DNA"/>
</dbReference>
<feature type="domain" description="Apple" evidence="3">
    <location>
        <begin position="769"/>
        <end position="845"/>
    </location>
</feature>
<dbReference type="InterPro" id="IPR009030">
    <property type="entry name" value="Growth_fac_rcpt_cys_sf"/>
</dbReference>
<comment type="caution">
    <text evidence="4">The sequence shown here is derived from an EMBL/GenBank/DDBJ whole genome shotgun (WGS) entry which is preliminary data.</text>
</comment>
<feature type="compositionally biased region" description="Acidic residues" evidence="1">
    <location>
        <begin position="647"/>
        <end position="657"/>
    </location>
</feature>
<feature type="region of interest" description="Disordered" evidence="1">
    <location>
        <begin position="644"/>
        <end position="678"/>
    </location>
</feature>
<keyword evidence="2" id="KW-0812">Transmembrane</keyword>
<gene>
    <name evidence="4" type="ORF">AK812_SmicGene19725</name>
</gene>
<evidence type="ECO:0000259" key="3">
    <source>
        <dbReference type="PROSITE" id="PS50948"/>
    </source>
</evidence>
<name>A0A1Q9DRV2_SYMMI</name>
<dbReference type="InterPro" id="IPR003609">
    <property type="entry name" value="Pan_app"/>
</dbReference>
<dbReference type="PROSITE" id="PS50948">
    <property type="entry name" value="PAN"/>
    <property type="match status" value="1"/>
</dbReference>
<evidence type="ECO:0000256" key="1">
    <source>
        <dbReference type="SAM" id="MobiDB-lite"/>
    </source>
</evidence>
<protein>
    <recommendedName>
        <fullName evidence="3">Apple domain-containing protein</fullName>
    </recommendedName>
</protein>
<dbReference type="InterPro" id="IPR005046">
    <property type="entry name" value="DUF285"/>
</dbReference>
<evidence type="ECO:0000256" key="2">
    <source>
        <dbReference type="SAM" id="Phobius"/>
    </source>
</evidence>